<dbReference type="PANTHER" id="PTHR35038:SF6">
    <property type="entry name" value="SURFACE LOCALIZED DECAHEME CYTOCHROME C LIPOPROTEIN"/>
    <property type="match status" value="1"/>
</dbReference>
<dbReference type="Gene3D" id="1.10.1130.10">
    <property type="entry name" value="Flavocytochrome C3, Chain A"/>
    <property type="match status" value="2"/>
</dbReference>
<dbReference type="InterPro" id="IPR010177">
    <property type="entry name" value="Paired_CXXCH_1"/>
</dbReference>
<comment type="caution">
    <text evidence="4">The sequence shown here is derived from an EMBL/GenBank/DDBJ whole genome shotgun (WGS) entry which is preliminary data.</text>
</comment>
<gene>
    <name evidence="4" type="ORF">H8E41_09240</name>
</gene>
<feature type="chain" id="PRO_5035215334" description="Doubled CXXCH motif domain-containing protein" evidence="2">
    <location>
        <begin position="21"/>
        <end position="272"/>
    </location>
</feature>
<name>A0A8J6TCF1_9BACT</name>
<dbReference type="AlphaFoldDB" id="A0A8J6TCF1"/>
<dbReference type="EMBL" id="JACNJZ010000127">
    <property type="protein sequence ID" value="MBC8318079.1"/>
    <property type="molecule type" value="Genomic_DNA"/>
</dbReference>
<reference evidence="4 5" key="1">
    <citation type="submission" date="2020-08" db="EMBL/GenBank/DDBJ databases">
        <title>Bridging the membrane lipid divide: bacteria of the FCB group superphylum have the potential to synthesize archaeal ether lipids.</title>
        <authorList>
            <person name="Villanueva L."/>
            <person name="Von Meijenfeldt F.A.B."/>
            <person name="Westbye A.B."/>
            <person name="Yadav S."/>
            <person name="Hopmans E.C."/>
            <person name="Dutilh B.E."/>
            <person name="Sinninghe Damste J.S."/>
        </authorList>
    </citation>
    <scope>NUCLEOTIDE SEQUENCE [LARGE SCALE GENOMIC DNA]</scope>
    <source>
        <strain evidence="4">NIOZ-UU47</strain>
    </source>
</reference>
<protein>
    <recommendedName>
        <fullName evidence="3">Doubled CXXCH motif domain-containing protein</fullName>
    </recommendedName>
</protein>
<organism evidence="4 5">
    <name type="scientific">Candidatus Desulfobia pelagia</name>
    <dbReference type="NCBI Taxonomy" id="2841692"/>
    <lineage>
        <taxon>Bacteria</taxon>
        <taxon>Pseudomonadati</taxon>
        <taxon>Thermodesulfobacteriota</taxon>
        <taxon>Desulfobulbia</taxon>
        <taxon>Desulfobulbales</taxon>
        <taxon>Desulfobulbaceae</taxon>
        <taxon>Candidatus Desulfobia</taxon>
    </lineage>
</organism>
<dbReference type="Pfam" id="PF09699">
    <property type="entry name" value="Paired_CXXCH_1"/>
    <property type="match status" value="1"/>
</dbReference>
<dbReference type="GO" id="GO:0016491">
    <property type="term" value="F:oxidoreductase activity"/>
    <property type="evidence" value="ECO:0007669"/>
    <property type="project" value="TreeGrafter"/>
</dbReference>
<dbReference type="SUPFAM" id="SSF48695">
    <property type="entry name" value="Multiheme cytochromes"/>
    <property type="match status" value="1"/>
</dbReference>
<keyword evidence="1 2" id="KW-0732">Signal</keyword>
<dbReference type="InterPro" id="IPR036280">
    <property type="entry name" value="Multihaem_cyt_sf"/>
</dbReference>
<feature type="domain" description="Doubled CXXCH motif" evidence="3">
    <location>
        <begin position="240"/>
        <end position="270"/>
    </location>
</feature>
<proteinExistence type="predicted"/>
<evidence type="ECO:0000256" key="1">
    <source>
        <dbReference type="ARBA" id="ARBA00022729"/>
    </source>
</evidence>
<evidence type="ECO:0000313" key="4">
    <source>
        <dbReference type="EMBL" id="MBC8318079.1"/>
    </source>
</evidence>
<dbReference type="InterPro" id="IPR051829">
    <property type="entry name" value="Multiheme_Cytochr_ET"/>
</dbReference>
<feature type="signal peptide" evidence="2">
    <location>
        <begin position="1"/>
        <end position="20"/>
    </location>
</feature>
<evidence type="ECO:0000259" key="3">
    <source>
        <dbReference type="Pfam" id="PF09699"/>
    </source>
</evidence>
<evidence type="ECO:0000313" key="5">
    <source>
        <dbReference type="Proteomes" id="UP000614424"/>
    </source>
</evidence>
<accession>A0A8J6TCF1</accession>
<sequence>MKKSFFIILCLLGAALFVHCLENNPHDFKNAECVLCHQGDPSSPVSLVGHQARMCITCHADVYESGYMHPVNVVPEHVDIPADMPLSRSGLITCNTCHDVHSEHETGFGEKTYFLRRLERGRAFCVACHTENDLTGSAGHAEYLGEAHFQSEYISSGFGQNIDAMSKNCISCHDGAYGSAVTVNSGSWQHSSNYTGGKMGGKHPIGVDYEMARLRHGRKTDLRPMYEVDRRITFFNGTVGCGSCHNPYSQHDTRLVMSNRRSALCFACHAIE</sequence>
<evidence type="ECO:0000256" key="2">
    <source>
        <dbReference type="SAM" id="SignalP"/>
    </source>
</evidence>
<dbReference type="PANTHER" id="PTHR35038">
    <property type="entry name" value="DISSIMILATORY SULFITE REDUCTASE SIRA"/>
    <property type="match status" value="1"/>
</dbReference>
<dbReference type="Proteomes" id="UP000614424">
    <property type="component" value="Unassembled WGS sequence"/>
</dbReference>